<feature type="transmembrane region" description="Helical" evidence="1">
    <location>
        <begin position="110"/>
        <end position="130"/>
    </location>
</feature>
<sequence>MKGLYGLKAFYSRLLSPVSNLAVRAKLSPDLFTWLGVLGGVLGGFGLANGLSLLVAVSVLVRLAGANLDGVVARARGLESRRGFWVNELGDRLGDWALFAGVLWLGFDPLATFALMLAVALPTAASLWGVLRFDHPRINGGPFGKTERSFSLVLLAFALEFFAKPATSPTFVVVWAGVVVVGSLVTAGMRVQRIRVANRGARA</sequence>
<dbReference type="Pfam" id="PF01066">
    <property type="entry name" value="CDP-OH_P_transf"/>
    <property type="match status" value="1"/>
</dbReference>
<dbReference type="InterPro" id="IPR000462">
    <property type="entry name" value="CDP-OH_P_trans"/>
</dbReference>
<keyword evidence="1" id="KW-0812">Transmembrane</keyword>
<name>A0A6J6HN24_9ZZZZ</name>
<dbReference type="AlphaFoldDB" id="A0A6J6HN24"/>
<protein>
    <submittedName>
        <fullName evidence="2">Unannotated protein</fullName>
    </submittedName>
</protein>
<dbReference type="Gene3D" id="1.20.120.1760">
    <property type="match status" value="1"/>
</dbReference>
<organism evidence="2">
    <name type="scientific">freshwater metagenome</name>
    <dbReference type="NCBI Taxonomy" id="449393"/>
    <lineage>
        <taxon>unclassified sequences</taxon>
        <taxon>metagenomes</taxon>
        <taxon>ecological metagenomes</taxon>
    </lineage>
</organism>
<reference evidence="2" key="1">
    <citation type="submission" date="2020-05" db="EMBL/GenBank/DDBJ databases">
        <authorList>
            <person name="Chiriac C."/>
            <person name="Salcher M."/>
            <person name="Ghai R."/>
            <person name="Kavagutti S V."/>
        </authorList>
    </citation>
    <scope>NUCLEOTIDE SEQUENCE</scope>
</reference>
<evidence type="ECO:0000256" key="1">
    <source>
        <dbReference type="SAM" id="Phobius"/>
    </source>
</evidence>
<proteinExistence type="predicted"/>
<feature type="transmembrane region" description="Helical" evidence="1">
    <location>
        <begin position="31"/>
        <end position="61"/>
    </location>
</feature>
<keyword evidence="1" id="KW-0472">Membrane</keyword>
<feature type="transmembrane region" description="Helical" evidence="1">
    <location>
        <begin position="172"/>
        <end position="189"/>
    </location>
</feature>
<dbReference type="EMBL" id="CAEZUW010000066">
    <property type="protein sequence ID" value="CAB4612725.1"/>
    <property type="molecule type" value="Genomic_DNA"/>
</dbReference>
<evidence type="ECO:0000313" key="2">
    <source>
        <dbReference type="EMBL" id="CAB4612725.1"/>
    </source>
</evidence>
<dbReference type="InterPro" id="IPR043130">
    <property type="entry name" value="CDP-OH_PTrfase_TM_dom"/>
</dbReference>
<keyword evidence="1" id="KW-1133">Transmembrane helix</keyword>
<gene>
    <name evidence="2" type="ORF">UFOPK1855_00515</name>
</gene>
<accession>A0A6J6HN24</accession>